<dbReference type="InterPro" id="IPR016024">
    <property type="entry name" value="ARM-type_fold"/>
</dbReference>
<name>A0A815FHK3_9BILA</name>
<reference evidence="1" key="1">
    <citation type="submission" date="2021-02" db="EMBL/GenBank/DDBJ databases">
        <authorList>
            <person name="Nowell W R."/>
        </authorList>
    </citation>
    <scope>NUCLEOTIDE SEQUENCE</scope>
</reference>
<protein>
    <submittedName>
        <fullName evidence="1">Uncharacterized protein</fullName>
    </submittedName>
</protein>
<evidence type="ECO:0000313" key="2">
    <source>
        <dbReference type="Proteomes" id="UP000663891"/>
    </source>
</evidence>
<gene>
    <name evidence="1" type="ORF">VCS650_LOCUS32380</name>
</gene>
<comment type="caution">
    <text evidence="1">The sequence shown here is derived from an EMBL/GenBank/DDBJ whole genome shotgun (WGS) entry which is preliminary data.</text>
</comment>
<organism evidence="1 2">
    <name type="scientific">Adineta steineri</name>
    <dbReference type="NCBI Taxonomy" id="433720"/>
    <lineage>
        <taxon>Eukaryota</taxon>
        <taxon>Metazoa</taxon>
        <taxon>Spiralia</taxon>
        <taxon>Gnathifera</taxon>
        <taxon>Rotifera</taxon>
        <taxon>Eurotatoria</taxon>
        <taxon>Bdelloidea</taxon>
        <taxon>Adinetida</taxon>
        <taxon>Adinetidae</taxon>
        <taxon>Adineta</taxon>
    </lineage>
</organism>
<dbReference type="SUPFAM" id="SSF48371">
    <property type="entry name" value="ARM repeat"/>
    <property type="match status" value="2"/>
</dbReference>
<dbReference type="Proteomes" id="UP000663891">
    <property type="component" value="Unassembled WGS sequence"/>
</dbReference>
<sequence length="1853" mass="212221">MENNTKNIFFNHIDEIILSSLIDQLANLADETASKQIVCAVKNGDELPHDLLCQLQTLAENNDDLEGSISAKHIICAHATWHSSFVEPMYFKDLPELLKSANSTMRQCILWAFASTISCSSILTPMIIEYLYEYLNDSILQWSILFIFRKLSENDDYIQMITDDRWMFIASLSNNLELKEEARITVVHTMIHIYRKRKQIANYIKIQLEELVTSESLSKKLLLVAIQALYKIVMDGARVNSTTLDKLYELAAISDDSIIECGHELLEFLDDKRILSKIVLHGLNSDIKRELVSTQNISVSHSKDNIVAPTTTLVRLDHLLDGIGHFDRTHHVEIQPIIHIDTDDNQAWHRRTISEIKNLASLAKQGSLTAKDFDYLAEKMNAGWHWLSITRRTTMYNLIVTAFLDAAKAGQTLPENVIDIMIDRLTDKTNDLNSICAESLLVILQTMENNTKNIFFNHIDEIILSSLIDQLANLADETASKQIVCAVKNGDELPHDLLCQLQTLAENNDDLEGSISAKHIICAHATWHSSFLEPIYFKDLPDLLKSANSAMRQCILWAFASTISCSSILTPMIIECLCEYLNDSILQWSILFIFRKLSENDDYVQMITNDRWMFIASLPNDLELKEEARITVVHTMIHIYRKRKQIANYIKIQLEELVTSESISKKLLLVAIQALYKIVVDGARVNSTTLDKLYELVASSDDSIIECVHELLEFLDDKRILSKIVLHGLNSDIKRELVATQNISVSHSKDNIIVPTTELVRLDHLLDGIGHFDRTHHIEIQPIIQIDTDDNQAWHRRTISEIKNLASLAKQGSLTAKDFDYLVEKMNAGVHWLSITRRTTMYNLIATAFLDAAKAGQTLPENVIDIMIDRLTDKTNDLNSICAESLLVIVSRNELFRAKHIKKIEQILKATDNDSLGEPIKEKLIEIYALYIKNDHYPTLDLESIKDDLFMEKTSDKVSFLFLKAATVRKQVFSIEHMMLLSTMGESDTYSLATRQNCLGALYSSIEHMNEKHLLKPELIDSLGEILKDKNEKIQKLAAATLCLIATDEKYRLSNNILEKLAVMLQCDDQKLLHNLLCIYMRLAIAKEHVSNEILDNVIYVLFKLEVDFTARHQVILILKYVVDNGQDLSSTILDAIEACLNDSDSHIRNTAGITFIKYWQQQVEKCPNNDIKLDNLAIFFRNQFDLQVQIQALELLQYLIGKHYELSDALLELIECCLCDHEPTIVKHALTILTLHMKQKPLLTRTIACLEHLLTTETKAFREVVKILKTVVVCQGHILSERTITHLSYLLFEKDDLYYIVILLQLVDRNQPLPNNIVDFLRQQYYTNVLRYSNYPISKERATIELLSMTANGQQLSKSVLKTIFDLLPSTERRSSLLPIIVNIINNGQRLSHDQIDSLSKILLNTEDESLINLMKIFTQLSCQNYLIPENVINYLQKFIDKPLISIYIIEIYQHLIEQQKSVDQKIIKEILRLLDSNVFITIEPDLQNRLLTCSKVIANRWPDEINQTDILLLLHIYSSSTMISKNICTIIEALVKNGRILIPSVVETLIYLLNNSDDSDIQSIIAKIFEYTQSNKQIIDDSLLQNIDDDAMFVQDLKRGIQLGRTLADKDFIRLSHLFYTNDVNLKREVANIIAHQRILPDQICNAIFATLHDETINIITIPLLFESSVKLPLSVIDDLLHVAGNSKHTIVRETIRKLLTVYIEYPKVQKFLQYEQDLQLLDRKDSMATMLWSSNQVNVSLALKILQGIIVFDQQISSDLLLAVAWILSIHKDLVSEILIEVLRRDIKVNYDVYEAIENVFLVYKSNQMFKLIYMLAQKKIILQWETLKILSDNSMISESVVALEYAARN</sequence>
<dbReference type="EMBL" id="CAJNON010000585">
    <property type="protein sequence ID" value="CAF1325411.1"/>
    <property type="molecule type" value="Genomic_DNA"/>
</dbReference>
<dbReference type="Gene3D" id="1.25.10.10">
    <property type="entry name" value="Leucine-rich Repeat Variant"/>
    <property type="match status" value="1"/>
</dbReference>
<dbReference type="InterPro" id="IPR011989">
    <property type="entry name" value="ARM-like"/>
</dbReference>
<dbReference type="OrthoDB" id="10569271at2759"/>
<proteinExistence type="predicted"/>
<accession>A0A815FHK3</accession>
<evidence type="ECO:0000313" key="1">
    <source>
        <dbReference type="EMBL" id="CAF1325411.1"/>
    </source>
</evidence>